<evidence type="ECO:0000313" key="5">
    <source>
        <dbReference type="Proteomes" id="UP000245383"/>
    </source>
</evidence>
<feature type="domain" description="T4 RNA ligase 1-like N-terminal" evidence="3">
    <location>
        <begin position="72"/>
        <end position="294"/>
    </location>
</feature>
<evidence type="ECO:0008006" key="6">
    <source>
        <dbReference type="Google" id="ProtNLM"/>
    </source>
</evidence>
<dbReference type="GO" id="GO:0003972">
    <property type="term" value="F:RNA ligase (ATP) activity"/>
    <property type="evidence" value="ECO:0007669"/>
    <property type="project" value="InterPro"/>
</dbReference>
<dbReference type="STRING" id="133385.A0A2T9YKN5"/>
<dbReference type="GO" id="GO:0006388">
    <property type="term" value="P:tRNA splicing, via endonucleolytic cleavage and ligation"/>
    <property type="evidence" value="ECO:0007669"/>
    <property type="project" value="InterPro"/>
</dbReference>
<evidence type="ECO:0000259" key="1">
    <source>
        <dbReference type="Pfam" id="PF08302"/>
    </source>
</evidence>
<dbReference type="Pfam" id="PF08303">
    <property type="entry name" value="tRNA_lig_kinase"/>
    <property type="match status" value="1"/>
</dbReference>
<dbReference type="AlphaFoldDB" id="A0A2T9YKN5"/>
<dbReference type="EMBL" id="MBFR01000148">
    <property type="protein sequence ID" value="PVU92834.1"/>
    <property type="molecule type" value="Genomic_DNA"/>
</dbReference>
<keyword evidence="5" id="KW-1185">Reference proteome</keyword>
<evidence type="ECO:0000259" key="3">
    <source>
        <dbReference type="Pfam" id="PF09511"/>
    </source>
</evidence>
<feature type="domain" description="tRNA ligase kinase" evidence="2">
    <location>
        <begin position="380"/>
        <end position="534"/>
    </location>
</feature>
<evidence type="ECO:0000313" key="4">
    <source>
        <dbReference type="EMBL" id="PVU92834.1"/>
    </source>
</evidence>
<organism evidence="4 5">
    <name type="scientific">Smittium simulii</name>
    <dbReference type="NCBI Taxonomy" id="133385"/>
    <lineage>
        <taxon>Eukaryota</taxon>
        <taxon>Fungi</taxon>
        <taxon>Fungi incertae sedis</taxon>
        <taxon>Zoopagomycota</taxon>
        <taxon>Kickxellomycotina</taxon>
        <taxon>Harpellomycetes</taxon>
        <taxon>Harpellales</taxon>
        <taxon>Legeriomycetaceae</taxon>
        <taxon>Smittium</taxon>
    </lineage>
</organism>
<reference evidence="4 5" key="1">
    <citation type="journal article" date="2018" name="MBio">
        <title>Comparative Genomics Reveals the Core Gene Toolbox for the Fungus-Insect Symbiosis.</title>
        <authorList>
            <person name="Wang Y."/>
            <person name="Stata M."/>
            <person name="Wang W."/>
            <person name="Stajich J.E."/>
            <person name="White M.M."/>
            <person name="Moncalvo J.M."/>
        </authorList>
    </citation>
    <scope>NUCLEOTIDE SEQUENCE [LARGE SCALE GENOMIC DNA]</scope>
    <source>
        <strain evidence="4 5">SWE-8-4</strain>
    </source>
</reference>
<dbReference type="OrthoDB" id="276239at2759"/>
<comment type="caution">
    <text evidence="4">The sequence shown here is derived from an EMBL/GenBank/DDBJ whole genome shotgun (WGS) entry which is preliminary data.</text>
</comment>
<dbReference type="GO" id="GO:0005634">
    <property type="term" value="C:nucleus"/>
    <property type="evidence" value="ECO:0007669"/>
    <property type="project" value="TreeGrafter"/>
</dbReference>
<dbReference type="InterPro" id="IPR015966">
    <property type="entry name" value="tRNA_lig_kin_fungi"/>
</dbReference>
<protein>
    <recommendedName>
        <fullName evidence="6">tRNA ligase</fullName>
    </recommendedName>
</protein>
<dbReference type="InterPro" id="IPR019039">
    <property type="entry name" value="T4-Rnl1-like_N"/>
</dbReference>
<proteinExistence type="predicted"/>
<feature type="domain" description="tRNA ligase phosphodiesterase" evidence="1">
    <location>
        <begin position="637"/>
        <end position="793"/>
    </location>
</feature>
<accession>A0A2T9YKN5</accession>
<dbReference type="Pfam" id="PF08302">
    <property type="entry name" value="tRNA_lig_CPD"/>
    <property type="match status" value="1"/>
</dbReference>
<dbReference type="Gene3D" id="3.40.50.300">
    <property type="entry name" value="P-loop containing nucleotide triphosphate hydrolases"/>
    <property type="match status" value="1"/>
</dbReference>
<dbReference type="Proteomes" id="UP000245383">
    <property type="component" value="Unassembled WGS sequence"/>
</dbReference>
<dbReference type="InterPro" id="IPR027417">
    <property type="entry name" value="P-loop_NTPase"/>
</dbReference>
<dbReference type="InterPro" id="IPR015965">
    <property type="entry name" value="tRNA_lig_PDEase"/>
</dbReference>
<dbReference type="PANTHER" id="PTHR32004:SF1">
    <property type="entry name" value="TRNA LIGASE"/>
    <property type="match status" value="1"/>
</dbReference>
<dbReference type="GO" id="GO:0005524">
    <property type="term" value="F:ATP binding"/>
    <property type="evidence" value="ECO:0007669"/>
    <property type="project" value="InterPro"/>
</dbReference>
<dbReference type="Pfam" id="PF09511">
    <property type="entry name" value="RNA_lig_T4_1"/>
    <property type="match status" value="1"/>
</dbReference>
<dbReference type="SUPFAM" id="SSF52540">
    <property type="entry name" value="P-loop containing nucleoside triphosphate hydrolases"/>
    <property type="match status" value="1"/>
</dbReference>
<sequence>MNFMNIPIQRIPDSEKRAINELVSKLTENLSKSCKDRIVNSTETEYKNFKIRNWRFKEHLYYKNASPLPTSARGLFTRKVDNENHMIQARGYDKFFNINEQRSTKLETLFSETCGPYELTTKENGCIIFVSALDDNSLFVSSKNSIITQHSQKGEEWLLKHLSLNNKSQSDFASFLNKHKVTAVFELCDDSFEEHVLSYTKEAAGLYIHGINRNTLNLSSWPYDYVQIIAQEFGFYKIDCLIFSDLKSLYSFTDKVRDDKAYKGRAIEGFVVRCRLIDSGQTFMFKIKYDDPYLLYREWRQVSKDILTNKKPNFKFDLTKKYINWFQSQLASNPTKFRPILQNRGIIDARNSFLADYNLGSTNLSVAHNSSHTLFSNKIIIMTVATIACGKTTVSKALSKLYSIGHIQNDDIKTKKNKRQAFHKAIDDYLRSNDILIVDRNNHTLDLRESLCLYLTDNFPGCKIIALYWDCSNNKQNILNNAMYRVSLRGENHQTLKPSITPNIEKVLKMFLYSFKPINIDSNYERIDDIITLNPLSESLENLNESIVGLNKLFPSKFNLFNPNKIDLSLNLSSEEKHVSKNKLPLLKSGKFAYYGLFPNEDIIHLVNESFAMLCEKNNNTNHAAYIDQKYNSALVNIKYSLQNLSNKNFTIPQHHITLIHRDADIEKIEYANLRLNSFAKISEKAQADNCTIYVQCESEYLIASDDNLILTITRMSIENSISDFEKYDLYSILKPIESSLDLTKTKLDKTNTINEVYCSNYVPHITVGHAHHVKPKESNKILHANFTQKNNGSNLKLTLKKESIDHIIPFNLKFKAIFKPKIYY</sequence>
<dbReference type="PANTHER" id="PTHR32004">
    <property type="entry name" value="TRNA LIGASE"/>
    <property type="match status" value="1"/>
</dbReference>
<gene>
    <name evidence="4" type="ORF">BB561_003597</name>
</gene>
<name>A0A2T9YKN5_9FUNG</name>
<evidence type="ECO:0000259" key="2">
    <source>
        <dbReference type="Pfam" id="PF08303"/>
    </source>
</evidence>